<dbReference type="PANTHER" id="PTHR17630">
    <property type="entry name" value="DIENELACTONE HYDROLASE"/>
    <property type="match status" value="1"/>
</dbReference>
<organism evidence="2 3">
    <name type="scientific">Niveomyces insectorum RCEF 264</name>
    <dbReference type="NCBI Taxonomy" id="1081102"/>
    <lineage>
        <taxon>Eukaryota</taxon>
        <taxon>Fungi</taxon>
        <taxon>Dikarya</taxon>
        <taxon>Ascomycota</taxon>
        <taxon>Pezizomycotina</taxon>
        <taxon>Sordariomycetes</taxon>
        <taxon>Hypocreomycetidae</taxon>
        <taxon>Hypocreales</taxon>
        <taxon>Cordycipitaceae</taxon>
        <taxon>Niveomyces</taxon>
    </lineage>
</organism>
<comment type="caution">
    <text evidence="2">The sequence shown here is derived from an EMBL/GenBank/DDBJ whole genome shotgun (WGS) entry which is preliminary data.</text>
</comment>
<name>A0A167Y318_9HYPO</name>
<dbReference type="Proteomes" id="UP000076874">
    <property type="component" value="Unassembled WGS sequence"/>
</dbReference>
<dbReference type="PANTHER" id="PTHR17630:SF44">
    <property type="entry name" value="PROTEIN AIM2"/>
    <property type="match status" value="1"/>
</dbReference>
<dbReference type="SUPFAM" id="SSF53474">
    <property type="entry name" value="alpha/beta-Hydrolases"/>
    <property type="match status" value="1"/>
</dbReference>
<evidence type="ECO:0000313" key="3">
    <source>
        <dbReference type="Proteomes" id="UP000076874"/>
    </source>
</evidence>
<feature type="domain" description="Dienelactone hydrolase" evidence="1">
    <location>
        <begin position="35"/>
        <end position="249"/>
    </location>
</feature>
<dbReference type="STRING" id="1081102.A0A167Y318"/>
<evidence type="ECO:0000313" key="2">
    <source>
        <dbReference type="EMBL" id="OAA65773.1"/>
    </source>
</evidence>
<protein>
    <submittedName>
        <fullName evidence="2">Dienelactone hydrolase</fullName>
    </submittedName>
</protein>
<dbReference type="InterPro" id="IPR002925">
    <property type="entry name" value="Dienelactn_hydro"/>
</dbReference>
<accession>A0A167Y318</accession>
<reference evidence="2 3" key="1">
    <citation type="journal article" date="2016" name="Genome Biol. Evol.">
        <title>Divergent and convergent evolution of fungal pathogenicity.</title>
        <authorList>
            <person name="Shang Y."/>
            <person name="Xiao G."/>
            <person name="Zheng P."/>
            <person name="Cen K."/>
            <person name="Zhan S."/>
            <person name="Wang C."/>
        </authorList>
    </citation>
    <scope>NUCLEOTIDE SEQUENCE [LARGE SCALE GENOMIC DNA]</scope>
    <source>
        <strain evidence="2 3">RCEF 264</strain>
    </source>
</reference>
<sequence>MADSEYLAKPSGECCLKGHLHEGEPRGKIEEILGIKTYVATPSKPTGHILFYFPDVFGLFKNGQLVMDSFADAGFQVLGIDYFMGKDPIYLHRNPDGTTEPGFDFDVWKIKHQAFAAENLTKWVDAAKEKYGKPDTKYACVGYCFGAPYVCEELARGSVSAGAFAHPAFLKEHHFHNIKGPLFLSCAEVDQTFGDESRRKAVDILISEKKTFQVQLFSGVVHGFALRGDVNNPYERFVKEQSLDAIAKWSNFWLSK</sequence>
<dbReference type="InterPro" id="IPR029058">
    <property type="entry name" value="AB_hydrolase_fold"/>
</dbReference>
<dbReference type="OrthoDB" id="1393670at2759"/>
<dbReference type="EMBL" id="AZHD01000003">
    <property type="protein sequence ID" value="OAA65773.1"/>
    <property type="molecule type" value="Genomic_DNA"/>
</dbReference>
<proteinExistence type="predicted"/>
<evidence type="ECO:0000259" key="1">
    <source>
        <dbReference type="Pfam" id="PF01738"/>
    </source>
</evidence>
<gene>
    <name evidence="2" type="ORF">SPI_02560</name>
</gene>
<dbReference type="Gene3D" id="3.40.50.1820">
    <property type="entry name" value="alpha/beta hydrolase"/>
    <property type="match status" value="1"/>
</dbReference>
<keyword evidence="2" id="KW-0378">Hydrolase</keyword>
<dbReference type="GO" id="GO:0016787">
    <property type="term" value="F:hydrolase activity"/>
    <property type="evidence" value="ECO:0007669"/>
    <property type="project" value="UniProtKB-KW"/>
</dbReference>
<dbReference type="Pfam" id="PF01738">
    <property type="entry name" value="DLH"/>
    <property type="match status" value="1"/>
</dbReference>
<dbReference type="AlphaFoldDB" id="A0A167Y318"/>
<keyword evidence="3" id="KW-1185">Reference proteome</keyword>